<sequence length="170" mass="18572">MTAAVGGWGRGGDSRRYGVEEEIPAYNSMIYPNVEDYEGRTEPSPPAAYLYNPWSTQQAKRCRVVFINCMTGFNLSKNFQDNPEGFFGSIKPRVVPPQKTLSVEKSAIPAPTTFKTMADKTLCEFVAPSADSVPIGPRVNVDFDLKTGLITMAQASPFCGKPNEDASAHL</sequence>
<dbReference type="Proteomes" id="UP000000763">
    <property type="component" value="Chromosome 2"/>
</dbReference>
<reference evidence="2" key="1">
    <citation type="journal article" date="2005" name="Nature">
        <title>The map-based sequence of the rice genome.</title>
        <authorList>
            <consortium name="International rice genome sequencing project (IRGSP)"/>
            <person name="Matsumoto T."/>
            <person name="Wu J."/>
            <person name="Kanamori H."/>
            <person name="Katayose Y."/>
            <person name="Fujisawa M."/>
            <person name="Namiki N."/>
            <person name="Mizuno H."/>
            <person name="Yamamoto K."/>
            <person name="Antonio B.A."/>
            <person name="Baba T."/>
            <person name="Sakata K."/>
            <person name="Nagamura Y."/>
            <person name="Aoki H."/>
            <person name="Arikawa K."/>
            <person name="Arita K."/>
            <person name="Bito T."/>
            <person name="Chiden Y."/>
            <person name="Fujitsuka N."/>
            <person name="Fukunaka R."/>
            <person name="Hamada M."/>
            <person name="Harada C."/>
            <person name="Hayashi A."/>
            <person name="Hijishita S."/>
            <person name="Honda M."/>
            <person name="Hosokawa S."/>
            <person name="Ichikawa Y."/>
            <person name="Idonuma A."/>
            <person name="Iijima M."/>
            <person name="Ikeda M."/>
            <person name="Ikeno M."/>
            <person name="Ito K."/>
            <person name="Ito S."/>
            <person name="Ito T."/>
            <person name="Ito Y."/>
            <person name="Ito Y."/>
            <person name="Iwabuchi A."/>
            <person name="Kamiya K."/>
            <person name="Karasawa W."/>
            <person name="Kurita K."/>
            <person name="Katagiri S."/>
            <person name="Kikuta A."/>
            <person name="Kobayashi H."/>
            <person name="Kobayashi N."/>
            <person name="Machita K."/>
            <person name="Maehara T."/>
            <person name="Masukawa M."/>
            <person name="Mizubayashi T."/>
            <person name="Mukai Y."/>
            <person name="Nagasaki H."/>
            <person name="Nagata Y."/>
            <person name="Naito S."/>
            <person name="Nakashima M."/>
            <person name="Nakama Y."/>
            <person name="Nakamichi Y."/>
            <person name="Nakamura M."/>
            <person name="Meguro A."/>
            <person name="Negishi M."/>
            <person name="Ohta I."/>
            <person name="Ohta T."/>
            <person name="Okamoto M."/>
            <person name="Ono N."/>
            <person name="Saji S."/>
            <person name="Sakaguchi M."/>
            <person name="Sakai K."/>
            <person name="Shibata M."/>
            <person name="Shimokawa T."/>
            <person name="Song J."/>
            <person name="Takazaki Y."/>
            <person name="Terasawa K."/>
            <person name="Tsugane M."/>
            <person name="Tsuji K."/>
            <person name="Ueda S."/>
            <person name="Waki K."/>
            <person name="Yamagata H."/>
            <person name="Yamamoto M."/>
            <person name="Yamamoto S."/>
            <person name="Yamane H."/>
            <person name="Yoshiki S."/>
            <person name="Yoshihara R."/>
            <person name="Yukawa K."/>
            <person name="Zhong H."/>
            <person name="Yano M."/>
            <person name="Yuan Q."/>
            <person name="Ouyang S."/>
            <person name="Liu J."/>
            <person name="Jones K.M."/>
            <person name="Gansberger K."/>
            <person name="Moffat K."/>
            <person name="Hill J."/>
            <person name="Bera J."/>
            <person name="Fadrosh D."/>
            <person name="Jin S."/>
            <person name="Johri S."/>
            <person name="Kim M."/>
            <person name="Overton L."/>
            <person name="Reardon M."/>
            <person name="Tsitrin T."/>
            <person name="Vuong H."/>
            <person name="Weaver B."/>
            <person name="Ciecko A."/>
            <person name="Tallon L."/>
            <person name="Jackson J."/>
            <person name="Pai G."/>
            <person name="Aken S.V."/>
            <person name="Utterback T."/>
            <person name="Reidmuller S."/>
            <person name="Feldblyum T."/>
            <person name="Hsiao J."/>
            <person name="Zismann V."/>
            <person name="Iobst S."/>
            <person name="de Vazeille A.R."/>
            <person name="Buell C.R."/>
            <person name="Ying K."/>
            <person name="Li Y."/>
            <person name="Lu T."/>
            <person name="Huang Y."/>
            <person name="Zhao Q."/>
            <person name="Feng Q."/>
            <person name="Zhang L."/>
            <person name="Zhu J."/>
            <person name="Weng Q."/>
            <person name="Mu J."/>
            <person name="Lu Y."/>
            <person name="Fan D."/>
            <person name="Liu Y."/>
            <person name="Guan J."/>
            <person name="Zhang Y."/>
            <person name="Yu S."/>
            <person name="Liu X."/>
            <person name="Zhang Y."/>
            <person name="Hong G."/>
            <person name="Han B."/>
            <person name="Choisne N."/>
            <person name="Demange N."/>
            <person name="Orjeda G."/>
            <person name="Samain S."/>
            <person name="Cattolico L."/>
            <person name="Pelletier E."/>
            <person name="Couloux A."/>
            <person name="Segurens B."/>
            <person name="Wincker P."/>
            <person name="D'Hont A."/>
            <person name="Scarpelli C."/>
            <person name="Weissenbach J."/>
            <person name="Salanoubat M."/>
            <person name="Quetier F."/>
            <person name="Yu Y."/>
            <person name="Kim H.R."/>
            <person name="Rambo T."/>
            <person name="Currie J."/>
            <person name="Collura K."/>
            <person name="Luo M."/>
            <person name="Yang T."/>
            <person name="Ammiraju J.S.S."/>
            <person name="Engler F."/>
            <person name="Soderlund C."/>
            <person name="Wing R.A."/>
            <person name="Palmer L.E."/>
            <person name="de la Bastide M."/>
            <person name="Spiegel L."/>
            <person name="Nascimento L."/>
            <person name="Zutavern T."/>
            <person name="O'Shaughnessy A."/>
            <person name="Dike S."/>
            <person name="Dedhia N."/>
            <person name="Preston R."/>
            <person name="Balija V."/>
            <person name="McCombie W.R."/>
            <person name="Chow T."/>
            <person name="Chen H."/>
            <person name="Chung M."/>
            <person name="Chen C."/>
            <person name="Shaw J."/>
            <person name="Wu H."/>
            <person name="Hsiao K."/>
            <person name="Chao Y."/>
            <person name="Chu M."/>
            <person name="Cheng C."/>
            <person name="Hour A."/>
            <person name="Lee P."/>
            <person name="Lin S."/>
            <person name="Lin Y."/>
            <person name="Liou J."/>
            <person name="Liu S."/>
            <person name="Hsing Y."/>
            <person name="Raghuvanshi S."/>
            <person name="Mohanty A."/>
            <person name="Bharti A.K."/>
            <person name="Gaur A."/>
            <person name="Gupta V."/>
            <person name="Kumar D."/>
            <person name="Ravi V."/>
            <person name="Vij S."/>
            <person name="Kapur A."/>
            <person name="Khurana P."/>
            <person name="Khurana P."/>
            <person name="Khurana J.P."/>
            <person name="Tyagi A.K."/>
            <person name="Gaikwad K."/>
            <person name="Singh A."/>
            <person name="Dalal V."/>
            <person name="Srivastava S."/>
            <person name="Dixit A."/>
            <person name="Pal A.K."/>
            <person name="Ghazi I.A."/>
            <person name="Yadav M."/>
            <person name="Pandit A."/>
            <person name="Bhargava A."/>
            <person name="Sureshbabu K."/>
            <person name="Batra K."/>
            <person name="Sharma T.R."/>
            <person name="Mohapatra T."/>
            <person name="Singh N.K."/>
            <person name="Messing J."/>
            <person name="Nelson A.B."/>
            <person name="Fuks G."/>
            <person name="Kavchok S."/>
            <person name="Keizer G."/>
            <person name="Linton E."/>
            <person name="Llaca V."/>
            <person name="Song R."/>
            <person name="Tanyolac B."/>
            <person name="Young S."/>
            <person name="Ho-Il K."/>
            <person name="Hahn J.H."/>
            <person name="Sangsakoo G."/>
            <person name="Vanavichit A."/>
            <person name="de Mattos Luiz.A.T."/>
            <person name="Zimmer P.D."/>
            <person name="Malone G."/>
            <person name="Dellagostin O."/>
            <person name="de Oliveira A.C."/>
            <person name="Bevan M."/>
            <person name="Bancroft I."/>
            <person name="Minx P."/>
            <person name="Cordum H."/>
            <person name="Wilson R."/>
            <person name="Cheng Z."/>
            <person name="Jin W."/>
            <person name="Jiang J."/>
            <person name="Leong S.A."/>
            <person name="Iwama H."/>
            <person name="Gojobori T."/>
            <person name="Itoh T."/>
            <person name="Niimura Y."/>
            <person name="Fujii Y."/>
            <person name="Habara T."/>
            <person name="Sakai H."/>
            <person name="Sato Y."/>
            <person name="Wilson G."/>
            <person name="Kumar K."/>
            <person name="McCouch S."/>
            <person name="Juretic N."/>
            <person name="Hoen D."/>
            <person name="Wright S."/>
            <person name="Bruskiewich R."/>
            <person name="Bureau T."/>
            <person name="Miyao A."/>
            <person name="Hirochika H."/>
            <person name="Nishikawa T."/>
            <person name="Kadowaki K."/>
            <person name="Sugiura M."/>
            <person name="Burr B."/>
            <person name="Sasaki T."/>
        </authorList>
    </citation>
    <scope>NUCLEOTIDE SEQUENCE [LARGE SCALE GENOMIC DNA]</scope>
    <source>
        <strain evidence="2">cv. Nipponbare</strain>
    </source>
</reference>
<protein>
    <submittedName>
        <fullName evidence="1">Uncharacterized protein</fullName>
    </submittedName>
</protein>
<dbReference type="AlphaFoldDB" id="Q6ESW4"/>
<evidence type="ECO:0000313" key="2">
    <source>
        <dbReference type="Proteomes" id="UP000000763"/>
    </source>
</evidence>
<accession>Q6ESW4</accession>
<proteinExistence type="predicted"/>
<name>Q6ESW4_ORYSJ</name>
<reference evidence="2" key="2">
    <citation type="journal article" date="2008" name="Nucleic Acids Res.">
        <title>The rice annotation project database (RAP-DB): 2008 update.</title>
        <authorList>
            <consortium name="The rice annotation project (RAP)"/>
        </authorList>
    </citation>
    <scope>GENOME REANNOTATION</scope>
    <source>
        <strain evidence="2">cv. Nipponbare</strain>
    </source>
</reference>
<gene>
    <name evidence="1" type="primary">P0503B05.17</name>
</gene>
<evidence type="ECO:0000313" key="1">
    <source>
        <dbReference type="EMBL" id="BAD28256.1"/>
    </source>
</evidence>
<dbReference type="EMBL" id="AP005004">
    <property type="protein sequence ID" value="BAD28256.1"/>
    <property type="molecule type" value="Genomic_DNA"/>
</dbReference>
<organism evidence="1 2">
    <name type="scientific">Oryza sativa subsp. japonica</name>
    <name type="common">Rice</name>
    <dbReference type="NCBI Taxonomy" id="39947"/>
    <lineage>
        <taxon>Eukaryota</taxon>
        <taxon>Viridiplantae</taxon>
        <taxon>Streptophyta</taxon>
        <taxon>Embryophyta</taxon>
        <taxon>Tracheophyta</taxon>
        <taxon>Spermatophyta</taxon>
        <taxon>Magnoliopsida</taxon>
        <taxon>Liliopsida</taxon>
        <taxon>Poales</taxon>
        <taxon>Poaceae</taxon>
        <taxon>BOP clade</taxon>
        <taxon>Oryzoideae</taxon>
        <taxon>Oryzeae</taxon>
        <taxon>Oryzinae</taxon>
        <taxon>Oryza</taxon>
        <taxon>Oryza sativa</taxon>
    </lineage>
</organism>